<dbReference type="Pfam" id="PF17750">
    <property type="entry name" value="Reo_sigmaC_M"/>
    <property type="match status" value="1"/>
</dbReference>
<reference evidence="4" key="1">
    <citation type="journal article" date="2021" name="Virology (Lond)">
        <title>RNA virome abundance and diversity is associated with host age in a bird species.</title>
        <authorList>
            <person name="Wille M."/>
            <person name="Shi M."/>
            <person name="Hurt A.C."/>
            <person name="Klaassen M."/>
            <person name="Holmes E.C."/>
        </authorList>
    </citation>
    <scope>NUCLEOTIDE SEQUENCE</scope>
    <source>
        <strain evidence="3">MW02_1o</strain>
        <strain evidence="4">MW07_2o</strain>
    </source>
</reference>
<dbReference type="EMBL" id="MT993588">
    <property type="protein sequence ID" value="QPB10697.1"/>
    <property type="molecule type" value="Genomic_RNA"/>
</dbReference>
<sequence>MTQSLSQRQRNEVVTLILSLNSNLSTVPGDLVTIRSRLDHLESQQSTLASSVGALHSSVSSLSSDLSDLTVAVGNLTSELTSALLTLNGLSSSVSSLTSDVSGLDGRITQTEADVNQMNQSLTSISSDLANVNSSVNSLTLSLQSLVTRVAALEQAAANPITVSPPLKLVDNKLSLTMNGDFCSASTSLSSYSSDAEFGGGTWIVDAGNYGNTSAYSMNVVAHAHGPRTDLRLSSTTAFTSRNSEAYLKLTTSRISEWPIRSQYKLLPSAAFRASSFPFTVTYKVGSATASFIGSGKYTAQDTCEFRFQTGLTSITTIQILSLTYSIDT</sequence>
<feature type="domain" description="Reovirus sigma C capsid protein triple beta spiral" evidence="2">
    <location>
        <begin position="162"/>
        <end position="195"/>
    </location>
</feature>
<dbReference type="Pfam" id="PF04582">
    <property type="entry name" value="Reo_sigmaC"/>
    <property type="match status" value="1"/>
</dbReference>
<dbReference type="Gene3D" id="1.20.5.340">
    <property type="match status" value="2"/>
</dbReference>
<evidence type="ECO:0000259" key="1">
    <source>
        <dbReference type="Pfam" id="PF04582"/>
    </source>
</evidence>
<dbReference type="InterPro" id="IPR041345">
    <property type="entry name" value="Reo_sigmaC_M"/>
</dbReference>
<evidence type="ECO:0000313" key="3">
    <source>
        <dbReference type="EMBL" id="QPB10674.1"/>
    </source>
</evidence>
<feature type="domain" description="Reovirus sigma C capsid protein C-terminal" evidence="1">
    <location>
        <begin position="203"/>
        <end position="329"/>
    </location>
</feature>
<protein>
    <submittedName>
        <fullName evidence="4">Sigma C capsid protein</fullName>
    </submittedName>
</protein>
<accession>A0A8E4QJA7</accession>
<evidence type="ECO:0000313" key="4">
    <source>
        <dbReference type="EMBL" id="QPB10697.1"/>
    </source>
</evidence>
<dbReference type="EMBL" id="MT993566">
    <property type="protein sequence ID" value="QPB10674.1"/>
    <property type="molecule type" value="Genomic_RNA"/>
</dbReference>
<organism evidence="4">
    <name type="scientific">Cataraqui virus</name>
    <dbReference type="NCBI Taxonomy" id="2776967"/>
    <lineage>
        <taxon>Viruses</taxon>
        <taxon>Riboviria</taxon>
        <taxon>Orthornavirae</taxon>
        <taxon>Duplornaviricota</taxon>
        <taxon>Resentoviricetes</taxon>
        <taxon>Reovirales</taxon>
        <taxon>Spinareoviridae</taxon>
        <taxon>Orthoreovirus</taxon>
    </lineage>
</organism>
<name>A0A8E4QJA7_9REOV</name>
<dbReference type="Gene3D" id="2.10.25.20">
    <property type="entry name" value="reovirus attachment protein sigma1, domain 1"/>
    <property type="match status" value="1"/>
</dbReference>
<evidence type="ECO:0000259" key="2">
    <source>
        <dbReference type="Pfam" id="PF17750"/>
    </source>
</evidence>
<dbReference type="Gene3D" id="2.60.90.40">
    <property type="match status" value="1"/>
</dbReference>
<dbReference type="SUPFAM" id="SSF57997">
    <property type="entry name" value="Tropomyosin"/>
    <property type="match status" value="1"/>
</dbReference>
<dbReference type="InterPro" id="IPR007662">
    <property type="entry name" value="SigmaC_C"/>
</dbReference>
<proteinExistence type="predicted"/>